<proteinExistence type="inferred from homology"/>
<protein>
    <recommendedName>
        <fullName evidence="9 19">3-dehydroquinate synthase</fullName>
        <shortName evidence="19">DHQS</shortName>
        <ecNumber evidence="8 19">4.2.3.4</ecNumber>
    </recommendedName>
</protein>
<dbReference type="InterPro" id="IPR056179">
    <property type="entry name" value="DHQS_C"/>
</dbReference>
<keyword evidence="16 19" id="KW-0057">Aromatic amino acid biosynthesis</keyword>
<dbReference type="Pfam" id="PF24621">
    <property type="entry name" value="DHQS_C"/>
    <property type="match status" value="1"/>
</dbReference>
<organism evidence="22 25">
    <name type="scientific">Malaciobacter marinus</name>
    <dbReference type="NCBI Taxonomy" id="505249"/>
    <lineage>
        <taxon>Bacteria</taxon>
        <taxon>Pseudomonadati</taxon>
        <taxon>Campylobacterota</taxon>
        <taxon>Epsilonproteobacteria</taxon>
        <taxon>Campylobacterales</taxon>
        <taxon>Arcobacteraceae</taxon>
        <taxon>Malaciobacter</taxon>
    </lineage>
</organism>
<dbReference type="GO" id="GO:0009423">
    <property type="term" value="P:chorismate biosynthetic process"/>
    <property type="evidence" value="ECO:0007669"/>
    <property type="project" value="UniProtKB-UniRule"/>
</dbReference>
<dbReference type="PANTHER" id="PTHR43622">
    <property type="entry name" value="3-DEHYDROQUINATE SYNTHASE"/>
    <property type="match status" value="1"/>
</dbReference>
<dbReference type="CDD" id="cd08195">
    <property type="entry name" value="DHQS"/>
    <property type="match status" value="1"/>
</dbReference>
<evidence type="ECO:0000256" key="17">
    <source>
        <dbReference type="ARBA" id="ARBA00023239"/>
    </source>
</evidence>
<evidence type="ECO:0000256" key="8">
    <source>
        <dbReference type="ARBA" id="ARBA00013031"/>
    </source>
</evidence>
<dbReference type="SUPFAM" id="SSF56796">
    <property type="entry name" value="Dehydroquinate synthase-like"/>
    <property type="match status" value="1"/>
</dbReference>
<dbReference type="FunFam" id="3.40.50.1970:FF:000007">
    <property type="entry name" value="Pentafunctional AROM polypeptide"/>
    <property type="match status" value="1"/>
</dbReference>
<evidence type="ECO:0000256" key="14">
    <source>
        <dbReference type="ARBA" id="ARBA00022833"/>
    </source>
</evidence>
<dbReference type="RefSeq" id="WP_099310628.1">
    <property type="nucleotide sequence ID" value="NZ_CP032101.1"/>
</dbReference>
<evidence type="ECO:0000256" key="1">
    <source>
        <dbReference type="ARBA" id="ARBA00001393"/>
    </source>
</evidence>
<evidence type="ECO:0000256" key="19">
    <source>
        <dbReference type="HAMAP-Rule" id="MF_00110"/>
    </source>
</evidence>
<evidence type="ECO:0000256" key="11">
    <source>
        <dbReference type="ARBA" id="ARBA00022605"/>
    </source>
</evidence>
<feature type="binding site" evidence="19">
    <location>
        <begin position="159"/>
        <end position="162"/>
    </location>
    <ligand>
        <name>NAD(+)</name>
        <dbReference type="ChEBI" id="CHEBI:57540"/>
    </ligand>
</feature>
<dbReference type="EMBL" id="NXAO01000018">
    <property type="protein sequence ID" value="PHO15902.1"/>
    <property type="molecule type" value="Genomic_DNA"/>
</dbReference>
<evidence type="ECO:0000313" key="22">
    <source>
        <dbReference type="EMBL" id="AXX86949.1"/>
    </source>
</evidence>
<comment type="function">
    <text evidence="4 19">Catalyzes the conversion of 3-deoxy-D-arabino-heptulosonate 7-phosphate (DAHP) to dehydroquinate (DHQ).</text>
</comment>
<dbReference type="InterPro" id="IPR050071">
    <property type="entry name" value="Dehydroquinate_synthase"/>
</dbReference>
<dbReference type="Gene3D" id="1.20.1090.10">
    <property type="entry name" value="Dehydroquinate synthase-like - alpha domain"/>
    <property type="match status" value="1"/>
</dbReference>
<dbReference type="PIRSF" id="PIRSF001455">
    <property type="entry name" value="DHQ_synth"/>
    <property type="match status" value="1"/>
</dbReference>
<feature type="binding site" evidence="19">
    <location>
        <position position="132"/>
    </location>
    <ligand>
        <name>NAD(+)</name>
        <dbReference type="ChEBI" id="CHEBI:57540"/>
    </ligand>
</feature>
<evidence type="ECO:0000256" key="3">
    <source>
        <dbReference type="ARBA" id="ARBA00001947"/>
    </source>
</evidence>
<dbReference type="InterPro" id="IPR030960">
    <property type="entry name" value="DHQS/DOIS_N"/>
</dbReference>
<dbReference type="InterPro" id="IPR016037">
    <property type="entry name" value="DHQ_synth_AroB"/>
</dbReference>
<evidence type="ECO:0000256" key="10">
    <source>
        <dbReference type="ARBA" id="ARBA00022490"/>
    </source>
</evidence>
<comment type="cofactor">
    <cofactor evidence="3">
        <name>Zn(2+)</name>
        <dbReference type="ChEBI" id="CHEBI:29105"/>
    </cofactor>
</comment>
<evidence type="ECO:0000259" key="21">
    <source>
        <dbReference type="Pfam" id="PF24621"/>
    </source>
</evidence>
<evidence type="ECO:0000256" key="13">
    <source>
        <dbReference type="ARBA" id="ARBA00022741"/>
    </source>
</evidence>
<dbReference type="EC" id="4.2.3.4" evidence="8 19"/>
<comment type="subcellular location">
    <subcellularLocation>
        <location evidence="5 19">Cytoplasm</location>
    </subcellularLocation>
</comment>
<keyword evidence="24" id="KW-1185">Reference proteome</keyword>
<dbReference type="UniPathway" id="UPA00053">
    <property type="reaction ID" value="UER00085"/>
</dbReference>
<comment type="similarity">
    <text evidence="7 19">Belongs to the sugar phosphate cyclases superfamily. Dehydroquinate synthase family.</text>
</comment>
<dbReference type="Pfam" id="PF01761">
    <property type="entry name" value="DHQ_synthase"/>
    <property type="match status" value="1"/>
</dbReference>
<dbReference type="GO" id="GO:0009073">
    <property type="term" value="P:aromatic amino acid family biosynthetic process"/>
    <property type="evidence" value="ECO:0007669"/>
    <property type="project" value="UniProtKB-KW"/>
</dbReference>
<evidence type="ECO:0000313" key="24">
    <source>
        <dbReference type="Proteomes" id="UP000224740"/>
    </source>
</evidence>
<evidence type="ECO:0000256" key="15">
    <source>
        <dbReference type="ARBA" id="ARBA00023027"/>
    </source>
</evidence>
<dbReference type="GO" id="GO:0005737">
    <property type="term" value="C:cytoplasm"/>
    <property type="evidence" value="ECO:0007669"/>
    <property type="project" value="UniProtKB-SubCell"/>
</dbReference>
<feature type="binding site" evidence="19">
    <location>
        <position position="141"/>
    </location>
    <ligand>
        <name>NAD(+)</name>
        <dbReference type="ChEBI" id="CHEBI:57540"/>
    </ligand>
</feature>
<comment type="cofactor">
    <cofactor evidence="2 19">
        <name>NAD(+)</name>
        <dbReference type="ChEBI" id="CHEBI:57540"/>
    </cofactor>
</comment>
<dbReference type="GO" id="GO:0008652">
    <property type="term" value="P:amino acid biosynthetic process"/>
    <property type="evidence" value="ECO:0007669"/>
    <property type="project" value="UniProtKB-KW"/>
</dbReference>
<reference evidence="24" key="1">
    <citation type="submission" date="2017-09" db="EMBL/GenBank/DDBJ databases">
        <title>Arcobacter canalis sp. nov., a new species isolated from a water canal contaminated with urban sewage.</title>
        <authorList>
            <person name="Perez-Cataluna A."/>
            <person name="Salas-Masso N."/>
            <person name="Figueras M.J."/>
        </authorList>
    </citation>
    <scope>NUCLEOTIDE SEQUENCE [LARGE SCALE GENOMIC DNA]</scope>
    <source>
        <strain evidence="24">CECT 7727</strain>
    </source>
</reference>
<dbReference type="HAMAP" id="MF_00110">
    <property type="entry name" value="DHQ_synthase"/>
    <property type="match status" value="1"/>
</dbReference>
<feature type="binding site" evidence="19">
    <location>
        <position position="174"/>
    </location>
    <ligand>
        <name>Zn(2+)</name>
        <dbReference type="ChEBI" id="CHEBI:29105"/>
    </ligand>
</feature>
<feature type="binding site" evidence="19">
    <location>
        <position position="250"/>
    </location>
    <ligand>
        <name>Zn(2+)</name>
        <dbReference type="ChEBI" id="CHEBI:29105"/>
    </ligand>
</feature>
<comment type="pathway">
    <text evidence="6 19">Metabolic intermediate biosynthesis; chorismate biosynthesis; chorismate from D-erythrose 4-phosphate and phosphoenolpyruvate: step 2/7.</text>
</comment>
<dbReference type="KEGG" id="amar:AMRN_1206"/>
<feature type="binding site" evidence="19">
    <location>
        <position position="233"/>
    </location>
    <ligand>
        <name>Zn(2+)</name>
        <dbReference type="ChEBI" id="CHEBI:29105"/>
    </ligand>
</feature>
<reference evidence="22 25" key="3">
    <citation type="submission" date="2018-08" db="EMBL/GenBank/DDBJ databases">
        <title>Complete genome of the Arcobacter marinus type strain JCM 15502.</title>
        <authorList>
            <person name="Miller W.G."/>
            <person name="Yee E."/>
            <person name="Huynh S."/>
            <person name="Parker C.T."/>
        </authorList>
    </citation>
    <scope>NUCLEOTIDE SEQUENCE [LARGE SCALE GENOMIC DNA]</scope>
    <source>
        <strain evidence="22 25">JCM 15502</strain>
    </source>
</reference>
<dbReference type="NCBIfam" id="TIGR01357">
    <property type="entry name" value="aroB"/>
    <property type="match status" value="1"/>
</dbReference>
<evidence type="ECO:0000313" key="23">
    <source>
        <dbReference type="EMBL" id="PHO15902.1"/>
    </source>
</evidence>
<keyword evidence="13 19" id="KW-0547">Nucleotide-binding</keyword>
<keyword evidence="18 19" id="KW-0170">Cobalt</keyword>
<feature type="binding site" evidence="19">
    <location>
        <begin position="61"/>
        <end position="66"/>
    </location>
    <ligand>
        <name>NAD(+)</name>
        <dbReference type="ChEBI" id="CHEBI:57540"/>
    </ligand>
</feature>
<feature type="domain" description="3-dehydroquinate synthase C-terminal" evidence="21">
    <location>
        <begin position="171"/>
        <end position="310"/>
    </location>
</feature>
<comment type="cofactor">
    <cofactor evidence="19">
        <name>Co(2+)</name>
        <dbReference type="ChEBI" id="CHEBI:48828"/>
    </cofactor>
    <cofactor evidence="19">
        <name>Zn(2+)</name>
        <dbReference type="ChEBI" id="CHEBI:29105"/>
    </cofactor>
    <text evidence="19">Binds 1 divalent metal cation per subunit. Can use either Co(2+) or Zn(2+).</text>
</comment>
<evidence type="ECO:0000256" key="12">
    <source>
        <dbReference type="ARBA" id="ARBA00022723"/>
    </source>
</evidence>
<feature type="domain" description="3-dehydroquinate synthase N-terminal" evidence="20">
    <location>
        <begin position="57"/>
        <end position="168"/>
    </location>
</feature>
<gene>
    <name evidence="19 22" type="primary">aroB</name>
    <name evidence="22" type="ORF">AMRN_1206</name>
    <name evidence="23" type="ORF">CPH92_04860</name>
</gene>
<dbReference type="Proteomes" id="UP000264693">
    <property type="component" value="Chromosome"/>
</dbReference>
<keyword evidence="11 19" id="KW-0028">Amino-acid biosynthesis</keyword>
<dbReference type="Gene3D" id="3.40.50.1970">
    <property type="match status" value="1"/>
</dbReference>
<evidence type="ECO:0000259" key="20">
    <source>
        <dbReference type="Pfam" id="PF01761"/>
    </source>
</evidence>
<dbReference type="GO" id="GO:0046872">
    <property type="term" value="F:metal ion binding"/>
    <property type="evidence" value="ECO:0007669"/>
    <property type="project" value="UniProtKB-KW"/>
</dbReference>
<dbReference type="GO" id="GO:0003856">
    <property type="term" value="F:3-dehydroquinate synthase activity"/>
    <property type="evidence" value="ECO:0007669"/>
    <property type="project" value="UniProtKB-UniRule"/>
</dbReference>
<evidence type="ECO:0000256" key="18">
    <source>
        <dbReference type="ARBA" id="ARBA00023285"/>
    </source>
</evidence>
<evidence type="ECO:0000256" key="9">
    <source>
        <dbReference type="ARBA" id="ARBA00017684"/>
    </source>
</evidence>
<dbReference type="PANTHER" id="PTHR43622:SF7">
    <property type="entry name" value="3-DEHYDROQUINATE SYNTHASE, CHLOROPLASTIC"/>
    <property type="match status" value="1"/>
</dbReference>
<accession>A0A347TK21</accession>
<dbReference type="InterPro" id="IPR030963">
    <property type="entry name" value="DHQ_synth_fam"/>
</dbReference>
<keyword evidence="10 19" id="KW-0963">Cytoplasm</keyword>
<comment type="catalytic activity">
    <reaction evidence="1 19">
        <text>7-phospho-2-dehydro-3-deoxy-D-arabino-heptonate = 3-dehydroquinate + phosphate</text>
        <dbReference type="Rhea" id="RHEA:21968"/>
        <dbReference type="ChEBI" id="CHEBI:32364"/>
        <dbReference type="ChEBI" id="CHEBI:43474"/>
        <dbReference type="ChEBI" id="CHEBI:58394"/>
        <dbReference type="EC" id="4.2.3.4"/>
    </reaction>
</comment>
<evidence type="ECO:0000256" key="16">
    <source>
        <dbReference type="ARBA" id="ARBA00023141"/>
    </source>
</evidence>
<reference evidence="23" key="2">
    <citation type="submission" date="2017-09" db="EMBL/GenBank/DDBJ databases">
        <authorList>
            <person name="Perez-Cataluna A."/>
            <person name="Figueras M.J."/>
            <person name="Salas-Masso N."/>
        </authorList>
    </citation>
    <scope>NUCLEOTIDE SEQUENCE</scope>
    <source>
        <strain evidence="23">CECT 7727</strain>
    </source>
</reference>
<name>A0A347TK21_9BACT</name>
<sequence>MIVNITLPNNTSYDITIDRLNEIYYDTKVVIVTNPTVSSFHLEYLKEKITAKEISVVTVPDGEQYKNMQTIDMILDHCFENRLDRKSLLVAFGGGVIGDMTGFAASIYQRGINFVQVPTTLLSQVDASVGGKTGINNKYGKNLIGAFHQPKEVLIDPYFLTTLPKREFGAGIAEIIKMAVTFNKDFFQWLEENDLTKEENIKIAIQKSVETKANVVIQDEKENGIRAALNYGHTFGHVIENETQYKTYLHGEAVGIGMVMANELAVKLGHISQEEASRVKKLLEKYNIPTSYKIVDVEEFYEHFFLDKKSLDNKIKFILPKKIGSCLITDEINKDDVIEVLKVFN</sequence>
<evidence type="ECO:0000256" key="2">
    <source>
        <dbReference type="ARBA" id="ARBA00001911"/>
    </source>
</evidence>
<keyword evidence="12 19" id="KW-0479">Metal-binding</keyword>
<evidence type="ECO:0000256" key="6">
    <source>
        <dbReference type="ARBA" id="ARBA00004661"/>
    </source>
</evidence>
<evidence type="ECO:0000256" key="7">
    <source>
        <dbReference type="ARBA" id="ARBA00005412"/>
    </source>
</evidence>
<dbReference type="Proteomes" id="UP000224740">
    <property type="component" value="Unassembled WGS sequence"/>
</dbReference>
<evidence type="ECO:0000313" key="25">
    <source>
        <dbReference type="Proteomes" id="UP000264693"/>
    </source>
</evidence>
<dbReference type="AlphaFoldDB" id="A0A347TK21"/>
<keyword evidence="17 19" id="KW-0456">Lyase</keyword>
<feature type="binding site" evidence="19">
    <location>
        <begin position="119"/>
        <end position="120"/>
    </location>
    <ligand>
        <name>NAD(+)</name>
        <dbReference type="ChEBI" id="CHEBI:57540"/>
    </ligand>
</feature>
<dbReference type="GO" id="GO:0000166">
    <property type="term" value="F:nucleotide binding"/>
    <property type="evidence" value="ECO:0007669"/>
    <property type="project" value="UniProtKB-KW"/>
</dbReference>
<keyword evidence="15 19" id="KW-0520">NAD</keyword>
<feature type="binding site" evidence="19">
    <location>
        <begin position="95"/>
        <end position="99"/>
    </location>
    <ligand>
        <name>NAD(+)</name>
        <dbReference type="ChEBI" id="CHEBI:57540"/>
    </ligand>
</feature>
<evidence type="ECO:0000256" key="4">
    <source>
        <dbReference type="ARBA" id="ARBA00003485"/>
    </source>
</evidence>
<keyword evidence="14 19" id="KW-0862">Zinc</keyword>
<evidence type="ECO:0000256" key="5">
    <source>
        <dbReference type="ARBA" id="ARBA00004496"/>
    </source>
</evidence>
<dbReference type="EMBL" id="CP032101">
    <property type="protein sequence ID" value="AXX86949.1"/>
    <property type="molecule type" value="Genomic_DNA"/>
</dbReference>